<dbReference type="EMBL" id="KI394904">
    <property type="protein sequence ID" value="ERN00414.1"/>
    <property type="molecule type" value="Genomic_DNA"/>
</dbReference>
<sequence length="73" mass="7422">MEGLGFGVVWSGVDATENGAKLLSLLATSSMIEVPSVLCLQVFGKASTAVGANAFKSGSSEYVLPCLIPLGQC</sequence>
<keyword evidence="2" id="KW-1185">Reference proteome</keyword>
<dbReference type="AlphaFoldDB" id="W1NYF0"/>
<organism evidence="1 2">
    <name type="scientific">Amborella trichopoda</name>
    <dbReference type="NCBI Taxonomy" id="13333"/>
    <lineage>
        <taxon>Eukaryota</taxon>
        <taxon>Viridiplantae</taxon>
        <taxon>Streptophyta</taxon>
        <taxon>Embryophyta</taxon>
        <taxon>Tracheophyta</taxon>
        <taxon>Spermatophyta</taxon>
        <taxon>Magnoliopsida</taxon>
        <taxon>Amborellales</taxon>
        <taxon>Amborellaceae</taxon>
        <taxon>Amborella</taxon>
    </lineage>
</organism>
<accession>W1NYF0</accession>
<gene>
    <name evidence="1" type="ORF">AMTR_s00100p00050270</name>
</gene>
<evidence type="ECO:0000313" key="1">
    <source>
        <dbReference type="EMBL" id="ERN00414.1"/>
    </source>
</evidence>
<reference evidence="2" key="1">
    <citation type="journal article" date="2013" name="Science">
        <title>The Amborella genome and the evolution of flowering plants.</title>
        <authorList>
            <consortium name="Amborella Genome Project"/>
        </authorList>
    </citation>
    <scope>NUCLEOTIDE SEQUENCE [LARGE SCALE GENOMIC DNA]</scope>
</reference>
<name>W1NYF0_AMBTC</name>
<evidence type="ECO:0000313" key="2">
    <source>
        <dbReference type="Proteomes" id="UP000017836"/>
    </source>
</evidence>
<protein>
    <submittedName>
        <fullName evidence="1">Uncharacterized protein</fullName>
    </submittedName>
</protein>
<dbReference type="Gramene" id="ERN00414">
    <property type="protein sequence ID" value="ERN00414"/>
    <property type="gene ID" value="AMTR_s00100p00050270"/>
</dbReference>
<dbReference type="HOGENOM" id="CLU_2708162_0_0_1"/>
<proteinExistence type="predicted"/>
<dbReference type="Proteomes" id="UP000017836">
    <property type="component" value="Unassembled WGS sequence"/>
</dbReference>